<evidence type="ECO:0000313" key="1">
    <source>
        <dbReference type="EMBL" id="UOE39937.1"/>
    </source>
</evidence>
<name>A0ABY4BL69_9FLAO</name>
<keyword evidence="2" id="KW-1185">Reference proteome</keyword>
<reference evidence="1 2" key="1">
    <citation type="submission" date="2022-03" db="EMBL/GenBank/DDBJ databases">
        <title>Chryseobacterium sp. isolated from particulate matters in swine house.</title>
        <authorList>
            <person name="Won M."/>
            <person name="Kim S.-J."/>
            <person name="Kwon S.-W."/>
        </authorList>
    </citation>
    <scope>NUCLEOTIDE SEQUENCE [LARGE SCALE GENOMIC DNA]</scope>
    <source>
        <strain evidence="1 2">SC2-2</strain>
    </source>
</reference>
<dbReference type="EMBL" id="CP094532">
    <property type="protein sequence ID" value="UOE39937.1"/>
    <property type="molecule type" value="Genomic_DNA"/>
</dbReference>
<proteinExistence type="predicted"/>
<dbReference type="Proteomes" id="UP000831460">
    <property type="component" value="Chromosome"/>
</dbReference>
<evidence type="ECO:0000313" key="2">
    <source>
        <dbReference type="Proteomes" id="UP000831460"/>
    </source>
</evidence>
<evidence type="ECO:0008006" key="3">
    <source>
        <dbReference type="Google" id="ProtNLM"/>
    </source>
</evidence>
<dbReference type="RefSeq" id="WP_243547865.1">
    <property type="nucleotide sequence ID" value="NZ_CP094532.1"/>
</dbReference>
<accession>A0ABY4BL69</accession>
<organism evidence="1 2">
    <name type="scientific">Chryseobacterium suipulveris</name>
    <dbReference type="NCBI Taxonomy" id="2929800"/>
    <lineage>
        <taxon>Bacteria</taxon>
        <taxon>Pseudomonadati</taxon>
        <taxon>Bacteroidota</taxon>
        <taxon>Flavobacteriia</taxon>
        <taxon>Flavobacteriales</taxon>
        <taxon>Weeksellaceae</taxon>
        <taxon>Chryseobacterium group</taxon>
        <taxon>Chryseobacterium</taxon>
    </lineage>
</organism>
<gene>
    <name evidence="1" type="ORF">MTP09_08350</name>
</gene>
<sequence>MIKKLKYSEIDFVKYGKCIDQSVQKNFYAQREILDEVCESWELLVSGDYDFVMPVPIKKKFGFHFVLMPLFCQQLGIFGKETDEKMEGLFVDFLKKNYKIVNYYFNFQNKISSNFKHKKNYFIETTEYKLLRKHYFKGRKSTVKTAQYLNFKELNLAENLDFIRNNFKGLDKKSDVEKLFGYMNFLDRQKKLRVFGSFKDEQITNSAIVIDHDNSLSLLGLVNDEKYRLDNGASFLIDRILQENIQSKSFDFMGGTIRGIEVFFKSFGAERQEYPIIENSKTDLLRNFFIK</sequence>
<protein>
    <recommendedName>
        <fullName evidence="3">GNAT family N-acetyltransferase</fullName>
    </recommendedName>
</protein>